<dbReference type="PANTHER" id="PTHR30055">
    <property type="entry name" value="HTH-TYPE TRANSCRIPTIONAL REGULATOR RUTR"/>
    <property type="match status" value="1"/>
</dbReference>
<dbReference type="InterPro" id="IPR009057">
    <property type="entry name" value="Homeodomain-like_sf"/>
</dbReference>
<feature type="domain" description="HTH tetR-type" evidence="5">
    <location>
        <begin position="293"/>
        <end position="353"/>
    </location>
</feature>
<evidence type="ECO:0000256" key="2">
    <source>
        <dbReference type="ARBA" id="ARBA00023125"/>
    </source>
</evidence>
<sequence>MRVEVGTEPGTGVEPLAPSGAAATKAGVKSAASGGTAVAGAGVETAAPGGTAAVGSGVGSVGPGGTAAVGSGVESVAPGGTAAAGPGAGPAAPLVRATRPRNRRELIIAAARELFSRDGYANAAMSDIAAAVGIGPSALYRHFGGKQELLHAVVTEALDSCLAGLYPAGPGELDVLVRDFAESALARRELGVLWQREARHLPAEQYAELTRRLHAARRTLAGQLTAARPGLDPAHTELLSWGTLGVAASLAYQRVELTSPDLVARLMYRVATSVPPGLGEPRLDAPRGTLRHRSRREALLAAATELFAERGYASVSLEDTGAAVGIAGQSIYHHFASKHDLLATAVHRGVERLWVDLAEVLAPARDHADALRHLVWRYIRMALVSRHLVTVIATEAEHLQEADRLRTRQFQRDYIAEWLQLLHAVHPAMTPAEARVRVQTVLTVVNDVARTPRLATRPGIDRALYQLGCELLELETGPLPE</sequence>
<feature type="DNA-binding region" description="H-T-H motif" evidence="4">
    <location>
        <begin position="316"/>
        <end position="335"/>
    </location>
</feature>
<dbReference type="InterPro" id="IPR001647">
    <property type="entry name" value="HTH_TetR"/>
</dbReference>
<dbReference type="InterPro" id="IPR050109">
    <property type="entry name" value="HTH-type_TetR-like_transc_reg"/>
</dbReference>
<reference evidence="6 7" key="1">
    <citation type="submission" date="2020-08" db="EMBL/GenBank/DDBJ databases">
        <title>Sequencing the genomes of 1000 actinobacteria strains.</title>
        <authorList>
            <person name="Klenk H.-P."/>
        </authorList>
    </citation>
    <scope>NUCLEOTIDE SEQUENCE [LARGE SCALE GENOMIC DNA]</scope>
    <source>
        <strain evidence="6 7">DSM 41827</strain>
    </source>
</reference>
<keyword evidence="2 4" id="KW-0238">DNA-binding</keyword>
<dbReference type="PROSITE" id="PS50977">
    <property type="entry name" value="HTH_TETR_2"/>
    <property type="match status" value="2"/>
</dbReference>
<evidence type="ECO:0000256" key="1">
    <source>
        <dbReference type="ARBA" id="ARBA00023015"/>
    </source>
</evidence>
<comment type="caution">
    <text evidence="6">The sequence shown here is derived from an EMBL/GenBank/DDBJ whole genome shotgun (WGS) entry which is preliminary data.</text>
</comment>
<keyword evidence="1" id="KW-0805">Transcription regulation</keyword>
<dbReference type="EMBL" id="JACJIJ010000002">
    <property type="protein sequence ID" value="MBA9051371.1"/>
    <property type="molecule type" value="Genomic_DNA"/>
</dbReference>
<protein>
    <submittedName>
        <fullName evidence="6">AcrR family transcriptional regulator</fullName>
    </submittedName>
</protein>
<name>A0A7W3NIX4_STRMR</name>
<dbReference type="Gene3D" id="1.10.357.10">
    <property type="entry name" value="Tetracycline Repressor, domain 2"/>
    <property type="match status" value="2"/>
</dbReference>
<dbReference type="GO" id="GO:0000976">
    <property type="term" value="F:transcription cis-regulatory region binding"/>
    <property type="evidence" value="ECO:0007669"/>
    <property type="project" value="TreeGrafter"/>
</dbReference>
<accession>A0A7W3NIX4</accession>
<gene>
    <name evidence="6" type="ORF">HDA42_000549</name>
</gene>
<dbReference type="Pfam" id="PF00440">
    <property type="entry name" value="TetR_N"/>
    <property type="match status" value="2"/>
</dbReference>
<dbReference type="PANTHER" id="PTHR30055:SF234">
    <property type="entry name" value="HTH-TYPE TRANSCRIPTIONAL REGULATOR BETI"/>
    <property type="match status" value="1"/>
</dbReference>
<organism evidence="6 7">
    <name type="scientific">Streptomyces murinus</name>
    <dbReference type="NCBI Taxonomy" id="33900"/>
    <lineage>
        <taxon>Bacteria</taxon>
        <taxon>Bacillati</taxon>
        <taxon>Actinomycetota</taxon>
        <taxon>Actinomycetes</taxon>
        <taxon>Kitasatosporales</taxon>
        <taxon>Streptomycetaceae</taxon>
        <taxon>Streptomyces</taxon>
    </lineage>
</organism>
<feature type="DNA-binding region" description="H-T-H motif" evidence="4">
    <location>
        <begin position="124"/>
        <end position="143"/>
    </location>
</feature>
<evidence type="ECO:0000313" key="6">
    <source>
        <dbReference type="EMBL" id="MBA9051371.1"/>
    </source>
</evidence>
<evidence type="ECO:0000256" key="3">
    <source>
        <dbReference type="ARBA" id="ARBA00023163"/>
    </source>
</evidence>
<dbReference type="GO" id="GO:0003700">
    <property type="term" value="F:DNA-binding transcription factor activity"/>
    <property type="evidence" value="ECO:0007669"/>
    <property type="project" value="TreeGrafter"/>
</dbReference>
<dbReference type="GeneID" id="93979088"/>
<keyword evidence="3" id="KW-0804">Transcription</keyword>
<feature type="domain" description="HTH tetR-type" evidence="5">
    <location>
        <begin position="101"/>
        <end position="161"/>
    </location>
</feature>
<keyword evidence="7" id="KW-1185">Reference proteome</keyword>
<dbReference type="RefSeq" id="WP_182774694.1">
    <property type="nucleotide sequence ID" value="NZ_BAAAHW010000053.1"/>
</dbReference>
<proteinExistence type="predicted"/>
<evidence type="ECO:0000313" key="7">
    <source>
        <dbReference type="Proteomes" id="UP000577386"/>
    </source>
</evidence>
<evidence type="ECO:0000259" key="5">
    <source>
        <dbReference type="PROSITE" id="PS50977"/>
    </source>
</evidence>
<dbReference type="AlphaFoldDB" id="A0A7W3NIX4"/>
<evidence type="ECO:0000256" key="4">
    <source>
        <dbReference type="PROSITE-ProRule" id="PRU00335"/>
    </source>
</evidence>
<dbReference type="PRINTS" id="PR00455">
    <property type="entry name" value="HTHTETR"/>
</dbReference>
<dbReference type="Gene3D" id="1.10.10.60">
    <property type="entry name" value="Homeodomain-like"/>
    <property type="match status" value="2"/>
</dbReference>
<dbReference type="Proteomes" id="UP000577386">
    <property type="component" value="Unassembled WGS sequence"/>
</dbReference>
<dbReference type="SUPFAM" id="SSF46689">
    <property type="entry name" value="Homeodomain-like"/>
    <property type="match status" value="2"/>
</dbReference>